<protein>
    <submittedName>
        <fullName evidence="1">Uncharacterized protein</fullName>
    </submittedName>
</protein>
<dbReference type="AlphaFoldDB" id="A0AB37X256"/>
<comment type="caution">
    <text evidence="1">The sequence shown here is derived from an EMBL/GenBank/DDBJ whole genome shotgun (WGS) entry which is preliminary data.</text>
</comment>
<evidence type="ECO:0000313" key="1">
    <source>
        <dbReference type="EMBL" id="RYQ38298.1"/>
    </source>
</evidence>
<organism evidence="1 2">
    <name type="scientific">Bifidobacterium pseudolongum subsp. globosum</name>
    <dbReference type="NCBI Taxonomy" id="1690"/>
    <lineage>
        <taxon>Bacteria</taxon>
        <taxon>Bacillati</taxon>
        <taxon>Actinomycetota</taxon>
        <taxon>Actinomycetes</taxon>
        <taxon>Bifidobacteriales</taxon>
        <taxon>Bifidobacteriaceae</taxon>
        <taxon>Bifidobacterium</taxon>
    </lineage>
</organism>
<reference evidence="1 2" key="1">
    <citation type="submission" date="2018-12" db="EMBL/GenBank/DDBJ databases">
        <title>Unveiling genomic diversity among members of the Bifidobacterium pseudolongum species, a widely distributed gut commensal of the animal kingdom.</title>
        <authorList>
            <person name="Lugli G.A."/>
            <person name="Duranti S."/>
            <person name="Albert K."/>
            <person name="Mancabelli L."/>
            <person name="Napoli S."/>
            <person name="Viappiani A."/>
            <person name="Anzalone R."/>
            <person name="Longhi G."/>
            <person name="Milani C."/>
            <person name="Turroni F."/>
            <person name="Alessandri G."/>
            <person name="Sela D.A."/>
            <person name="Van Sinderen D."/>
            <person name="Ventura M."/>
        </authorList>
    </citation>
    <scope>NUCLEOTIDE SEQUENCE [LARGE SCALE GENOMIC DNA]</scope>
    <source>
        <strain evidence="1 2">2002B</strain>
    </source>
</reference>
<sequence length="178" mass="19113">MAQVESAGVPVEAHAPRMVCMALREDTVTGDMMAAEWVRVLHAPDLAPNPWTIGVLDTAFSDPAFVYAAAVSVTQPQVGMAGMLDMVHGAGDGFACFTPGWRPGVDLAMLDGQLARFDRSAGAWSLRMFLAWLMGDMMRVRMCRMVVDSMHGGNDLTGLVDAYSAQHLGPAGTRLPME</sequence>
<gene>
    <name evidence="1" type="ORF">PG2002B_0745</name>
</gene>
<dbReference type="Proteomes" id="UP000292655">
    <property type="component" value="Unassembled WGS sequence"/>
</dbReference>
<dbReference type="EMBL" id="RYUX01000009">
    <property type="protein sequence ID" value="RYQ38298.1"/>
    <property type="molecule type" value="Genomic_DNA"/>
</dbReference>
<name>A0AB37X256_9BIFI</name>
<evidence type="ECO:0000313" key="2">
    <source>
        <dbReference type="Proteomes" id="UP000292655"/>
    </source>
</evidence>
<accession>A0AB37X256</accession>
<proteinExistence type="predicted"/>